<reference evidence="1 2" key="1">
    <citation type="submission" date="2016-11" db="EMBL/GenBank/DDBJ databases">
        <title>Complete genome sequence of thermophilic cyanobacteria strain Synechococcus sp. PCC6715.</title>
        <authorList>
            <person name="Tang J."/>
            <person name="Daroch M."/>
            <person name="Liang Y."/>
            <person name="Jiang D."/>
            <person name="Shah M."/>
        </authorList>
    </citation>
    <scope>NUCLEOTIDE SEQUENCE [LARGE SCALE GENOMIC DNA]</scope>
    <source>
        <strain evidence="1 2">PCC 6715</strain>
    </source>
</reference>
<dbReference type="KEGG" id="slw:BRW62_05820"/>
<dbReference type="InterPro" id="IPR021809">
    <property type="entry name" value="DUF3386"/>
</dbReference>
<organism evidence="1 2">
    <name type="scientific">Parathermosynechococcus lividus PCC 6715</name>
    <dbReference type="NCBI Taxonomy" id="1917166"/>
    <lineage>
        <taxon>Bacteria</taxon>
        <taxon>Bacillati</taxon>
        <taxon>Cyanobacteriota</taxon>
        <taxon>Cyanophyceae</taxon>
        <taxon>Acaryochloridales</taxon>
        <taxon>Thermosynechococcaceae</taxon>
        <taxon>Parathermosynechococcus</taxon>
    </lineage>
</organism>
<proteinExistence type="predicted"/>
<dbReference type="Proteomes" id="UP000231057">
    <property type="component" value="Chromosome"/>
</dbReference>
<evidence type="ECO:0008006" key="3">
    <source>
        <dbReference type="Google" id="ProtNLM"/>
    </source>
</evidence>
<gene>
    <name evidence="1" type="ORF">BRW62_05820</name>
</gene>
<dbReference type="EMBL" id="CP018092">
    <property type="protein sequence ID" value="ATS18349.1"/>
    <property type="molecule type" value="Genomic_DNA"/>
</dbReference>
<evidence type="ECO:0000313" key="1">
    <source>
        <dbReference type="EMBL" id="ATS18349.1"/>
    </source>
</evidence>
<keyword evidence="2" id="KW-1185">Reference proteome</keyword>
<accession>A0A2D2Q1M6</accession>
<dbReference type="RefSeq" id="WP_099798693.1">
    <property type="nucleotide sequence ID" value="NZ_CP018092.1"/>
</dbReference>
<dbReference type="Pfam" id="PF11866">
    <property type="entry name" value="DUF3386"/>
    <property type="match status" value="1"/>
</dbReference>
<dbReference type="AlphaFoldDB" id="A0A2D2Q1M6"/>
<sequence>MPTTSALDAQALFRAAYENRYTWDEHFPGFTATVKLIDGEQCYEGQVKVTADYTVEVTGIDDEQVRESLYNQLRDVIVHRKRNSFEAAHGKNTFSIGATDASGAVEILVSGDAMGSNYKVRDNQIVYVSRVMGRVAFAITHRQALDTGAGYISTNYVAVFRNPETNEVVRQMEFEDTYVPVGNYYLMRQQVVTTHEGGTTSTVKICFDDLQLLPAA</sequence>
<protein>
    <recommendedName>
        <fullName evidence="3">DUF3386 domain-containing protein</fullName>
    </recommendedName>
</protein>
<dbReference type="OrthoDB" id="447919at2"/>
<name>A0A2D2Q1M6_PARLV</name>
<reference evidence="2" key="2">
    <citation type="journal article" date="2022" name="Front. Microbiol.">
        <title>Comparative Genomic Analysis Revealed Distinct Molecular Components and Organization of CO2-Concentrating Mechanism in Thermophilic Cyanobacteria.</title>
        <authorList>
            <person name="Tang J."/>
            <person name="Zhou H."/>
            <person name="Yao D."/>
            <person name="Riaz S."/>
            <person name="You D."/>
            <person name="Klepacz-Smolka A."/>
            <person name="Daroch M."/>
        </authorList>
    </citation>
    <scope>NUCLEOTIDE SEQUENCE [LARGE SCALE GENOMIC DNA]</scope>
    <source>
        <strain evidence="2">PCC 6715</strain>
    </source>
</reference>
<evidence type="ECO:0000313" key="2">
    <source>
        <dbReference type="Proteomes" id="UP000231057"/>
    </source>
</evidence>